<dbReference type="EMBL" id="KC148521">
    <property type="protein sequence ID" value="AGN71621.1"/>
    <property type="molecule type" value="Genomic_DNA"/>
</dbReference>
<organism evidence="1">
    <name type="scientific">Monascus pilosus</name>
    <name type="common">Red mold</name>
    <dbReference type="NCBI Taxonomy" id="89488"/>
    <lineage>
        <taxon>Eukaryota</taxon>
        <taxon>Fungi</taxon>
        <taxon>Dikarya</taxon>
        <taxon>Ascomycota</taxon>
        <taxon>Pezizomycotina</taxon>
        <taxon>Eurotiomycetes</taxon>
        <taxon>Eurotiomycetidae</taxon>
        <taxon>Eurotiales</taxon>
        <taxon>Aspergillaceae</taxon>
        <taxon>Monascus</taxon>
    </lineage>
</organism>
<gene>
    <name evidence="1" type="ORF">2379</name>
</gene>
<sequence length="408" mass="45689">MAECEETRAIDYPLMHTRHIVLSFNLRDQKNLPRNPTLDEFEVLSGLFPAYSGAAVLGPFLVIYVKELPPKPWPLSVAGLPLFLTTEDFKVPWTIGTAGNVRHSVLDHLDARETSDRSLYEAVISFFRKQNVEIFEVVWFFGCWRVRTFPGADISILPGKMCQATTFYIAGEEPIPIEAAFRQKLPTTTCADDSEYTPIRPGVMVASDNFLTTSGVLVKDSVNETYMTVASHGFPEGHVHVYHPKANCSMIGEVIHHIVDTDIGLMKLQENVVFENRTFQSGLEPDGVFLRGIKDPFELKRFDIISMDSPYTGLIDGQYLTVALKHMPRDAHTEHLWVEQLWQWFGQDASAIPIDGSCGSALLDTDGYVIGFFRYLDADNIGIGAAAQELVRNGYMLCNTSNTRTSKP</sequence>
<protein>
    <submittedName>
        <fullName evidence="1">Uncharacterized protein</fullName>
    </submittedName>
</protein>
<proteinExistence type="predicted"/>
<evidence type="ECO:0000313" key="1">
    <source>
        <dbReference type="EMBL" id="AGN71621.1"/>
    </source>
</evidence>
<dbReference type="AlphaFoldDB" id="R9UQT6"/>
<reference evidence="1" key="2">
    <citation type="journal article" date="2013" name="Appl. Microbiol. Biotechnol.">
        <title>Genetic localization and in vivo characterization of a Monascus azaphilone pigment biosynthetic gene cluster.</title>
        <authorList>
            <person name="Balakrishnan B."/>
            <person name="Karki S."/>
            <person name="Chiu S.H."/>
            <person name="Kim H.J."/>
            <person name="Suh J.W."/>
            <person name="Nam B."/>
            <person name="Yoon Y.M."/>
            <person name="Chen C.C."/>
            <person name="Kwon H.J."/>
        </authorList>
    </citation>
    <scope>NUCLEOTIDE SEQUENCE</scope>
</reference>
<name>R9UQT6_MONPI</name>
<accession>R9UQT6</accession>
<reference evidence="1" key="1">
    <citation type="submission" date="2012-11" db="EMBL/GenBank/DDBJ databases">
        <authorList>
            <person name="Chen C.-C."/>
            <person name="Wang C.-L."/>
            <person name="Sung L.-M."/>
            <person name="Chiu S.-H."/>
            <person name="Liaw L.-L."/>
            <person name="Yuan G.-F."/>
            <person name="Liao C.-C."/>
        </authorList>
    </citation>
    <scope>NUCLEOTIDE SEQUENCE</scope>
</reference>